<accession>A0A9N9BE57</accession>
<protein>
    <submittedName>
        <fullName evidence="1">7568_t:CDS:1</fullName>
    </submittedName>
</protein>
<sequence>MPCRIGNRNYSYQYNILKLRYYPAVNIQQTQRKFASDIYTYFKDLFEKYNFTDANLNCLELNVFNEQVKVKFTESNNELASLTHLDSYIYACNRGLISQDSYRYLAAIQSSLECEHIISARRKKINKIMQEKIPIKSFNINSISEFSFIIEENEDIYINKTQIGNGAI</sequence>
<name>A0A9N9BE57_9GLOM</name>
<gene>
    <name evidence="1" type="ORF">CPELLU_LOCUS5184</name>
</gene>
<dbReference type="Proteomes" id="UP000789759">
    <property type="component" value="Unassembled WGS sequence"/>
</dbReference>
<dbReference type="AlphaFoldDB" id="A0A9N9BE57"/>
<proteinExistence type="predicted"/>
<keyword evidence="2" id="KW-1185">Reference proteome</keyword>
<evidence type="ECO:0000313" key="2">
    <source>
        <dbReference type="Proteomes" id="UP000789759"/>
    </source>
</evidence>
<organism evidence="1 2">
    <name type="scientific">Cetraspora pellucida</name>
    <dbReference type="NCBI Taxonomy" id="1433469"/>
    <lineage>
        <taxon>Eukaryota</taxon>
        <taxon>Fungi</taxon>
        <taxon>Fungi incertae sedis</taxon>
        <taxon>Mucoromycota</taxon>
        <taxon>Glomeromycotina</taxon>
        <taxon>Glomeromycetes</taxon>
        <taxon>Diversisporales</taxon>
        <taxon>Gigasporaceae</taxon>
        <taxon>Cetraspora</taxon>
    </lineage>
</organism>
<evidence type="ECO:0000313" key="1">
    <source>
        <dbReference type="EMBL" id="CAG8560698.1"/>
    </source>
</evidence>
<reference evidence="1" key="1">
    <citation type="submission" date="2021-06" db="EMBL/GenBank/DDBJ databases">
        <authorList>
            <person name="Kallberg Y."/>
            <person name="Tangrot J."/>
            <person name="Rosling A."/>
        </authorList>
    </citation>
    <scope>NUCLEOTIDE SEQUENCE</scope>
    <source>
        <strain evidence="1">FL966</strain>
    </source>
</reference>
<dbReference type="OrthoDB" id="2418186at2759"/>
<comment type="caution">
    <text evidence="1">The sequence shown here is derived from an EMBL/GenBank/DDBJ whole genome shotgun (WGS) entry which is preliminary data.</text>
</comment>
<dbReference type="EMBL" id="CAJVQA010002915">
    <property type="protein sequence ID" value="CAG8560698.1"/>
    <property type="molecule type" value="Genomic_DNA"/>
</dbReference>